<reference evidence="8 9" key="1">
    <citation type="journal article" date="2020" name="G3 (Bethesda)">
        <title>Improved Reference Genome for Cyclotella cryptica CCMP332, a Model for Cell Wall Morphogenesis, Salinity Adaptation, and Lipid Production in Diatoms (Bacillariophyta).</title>
        <authorList>
            <person name="Roberts W.R."/>
            <person name="Downey K.M."/>
            <person name="Ruck E.C."/>
            <person name="Traller J.C."/>
            <person name="Alverson A.J."/>
        </authorList>
    </citation>
    <scope>NUCLEOTIDE SEQUENCE [LARGE SCALE GENOMIC DNA]</scope>
    <source>
        <strain evidence="8 9">CCMP332</strain>
    </source>
</reference>
<feature type="transmembrane region" description="Helical" evidence="6">
    <location>
        <begin position="187"/>
        <end position="207"/>
    </location>
</feature>
<feature type="transmembrane region" description="Helical" evidence="6">
    <location>
        <begin position="477"/>
        <end position="496"/>
    </location>
</feature>
<dbReference type="InterPro" id="IPR000620">
    <property type="entry name" value="EamA_dom"/>
</dbReference>
<dbReference type="Proteomes" id="UP001516023">
    <property type="component" value="Unassembled WGS sequence"/>
</dbReference>
<name>A0ABD3QRW4_9STRA</name>
<feature type="transmembrane region" description="Helical" evidence="6">
    <location>
        <begin position="213"/>
        <end position="236"/>
    </location>
</feature>
<keyword evidence="3 6" id="KW-0812">Transmembrane</keyword>
<comment type="subcellular location">
    <subcellularLocation>
        <location evidence="1">Cell membrane</location>
        <topology evidence="1">Multi-pass membrane protein</topology>
    </subcellularLocation>
</comment>
<evidence type="ECO:0000256" key="5">
    <source>
        <dbReference type="ARBA" id="ARBA00023136"/>
    </source>
</evidence>
<feature type="domain" description="EamA" evidence="7">
    <location>
        <begin position="187"/>
        <end position="340"/>
    </location>
</feature>
<evidence type="ECO:0000256" key="3">
    <source>
        <dbReference type="ARBA" id="ARBA00022692"/>
    </source>
</evidence>
<dbReference type="PANTHER" id="PTHR42920">
    <property type="entry name" value="OS03G0707200 PROTEIN-RELATED"/>
    <property type="match status" value="1"/>
</dbReference>
<proteinExistence type="predicted"/>
<comment type="caution">
    <text evidence="8">The sequence shown here is derived from an EMBL/GenBank/DDBJ whole genome shotgun (WGS) entry which is preliminary data.</text>
</comment>
<dbReference type="Pfam" id="PF00892">
    <property type="entry name" value="EamA"/>
    <property type="match status" value="2"/>
</dbReference>
<evidence type="ECO:0000259" key="7">
    <source>
        <dbReference type="Pfam" id="PF00892"/>
    </source>
</evidence>
<organism evidence="8 9">
    <name type="scientific">Cyclotella cryptica</name>
    <dbReference type="NCBI Taxonomy" id="29204"/>
    <lineage>
        <taxon>Eukaryota</taxon>
        <taxon>Sar</taxon>
        <taxon>Stramenopiles</taxon>
        <taxon>Ochrophyta</taxon>
        <taxon>Bacillariophyta</taxon>
        <taxon>Coscinodiscophyceae</taxon>
        <taxon>Thalassiosirophycidae</taxon>
        <taxon>Stephanodiscales</taxon>
        <taxon>Stephanodiscaceae</taxon>
        <taxon>Cyclotella</taxon>
    </lineage>
</organism>
<keyword evidence="2" id="KW-1003">Cell membrane</keyword>
<dbReference type="InterPro" id="IPR051258">
    <property type="entry name" value="Diverse_Substrate_Transporter"/>
</dbReference>
<feature type="transmembrane region" description="Helical" evidence="6">
    <location>
        <begin position="20"/>
        <end position="39"/>
    </location>
</feature>
<sequence>MTSSSSKLEQYFKMHLNRLALLKALSAIPFFGSFALSFATSTYPNCNGIVQSSKMTPGVNIFCHKTTFGTFDQKPLLPHYNDYLREQQKPVKSYQNQRLSPLAMIPERKSQIGEQDKNVTTSSRPLTFLDATKRERESPTETRELIPEIPKESSALSPGWGMAQPIKNAITSIAETIATSKKLQGRVILLVVAFLYGTLNVTLRGIYAMEGAPVASVLSLVRQVLSVLAFIPLLTFSKNEKRNESFHSDESVRKSSNSDEVAERARPMWLAALELAFWNFGAQGLINAGLLFSPAARAAFLTQTSVVMTPLISRLAGETIKTSVWGGCCLALIGLYLISTSATDVADISSTVDDLDTTISFSQGDAMILLGALSWSIYIFRTSQIARSYSELDLQFTKNSLLALMYGGWFVNTAISTLASAGESFFSSGGAEALSSLWAGWKSPFAWLLLIYSAVGPGTVADLLQQKGQKETSASESNIILCLESVFATVCAFVLLGEVSSVKEIFGGAMIVLAAVLASR</sequence>
<dbReference type="PANTHER" id="PTHR42920:SF5">
    <property type="entry name" value="EAMA DOMAIN-CONTAINING PROTEIN"/>
    <property type="match status" value="1"/>
</dbReference>
<evidence type="ECO:0000256" key="2">
    <source>
        <dbReference type="ARBA" id="ARBA00022475"/>
    </source>
</evidence>
<protein>
    <recommendedName>
        <fullName evidence="7">EamA domain-containing protein</fullName>
    </recommendedName>
</protein>
<evidence type="ECO:0000313" key="9">
    <source>
        <dbReference type="Proteomes" id="UP001516023"/>
    </source>
</evidence>
<feature type="transmembrane region" description="Helical" evidence="6">
    <location>
        <begin position="401"/>
        <end position="425"/>
    </location>
</feature>
<dbReference type="EMBL" id="JABMIG020000015">
    <property type="protein sequence ID" value="KAL3803187.1"/>
    <property type="molecule type" value="Genomic_DNA"/>
</dbReference>
<keyword evidence="9" id="KW-1185">Reference proteome</keyword>
<keyword evidence="5 6" id="KW-0472">Membrane</keyword>
<keyword evidence="4 6" id="KW-1133">Transmembrane helix</keyword>
<feature type="transmembrane region" description="Helical" evidence="6">
    <location>
        <begin position="359"/>
        <end position="380"/>
    </location>
</feature>
<feature type="transmembrane region" description="Helical" evidence="6">
    <location>
        <begin position="445"/>
        <end position="465"/>
    </location>
</feature>
<dbReference type="GO" id="GO:0005886">
    <property type="term" value="C:plasma membrane"/>
    <property type="evidence" value="ECO:0007669"/>
    <property type="project" value="UniProtKB-SubCell"/>
</dbReference>
<gene>
    <name evidence="8" type="ORF">HJC23_003462</name>
</gene>
<evidence type="ECO:0000256" key="1">
    <source>
        <dbReference type="ARBA" id="ARBA00004651"/>
    </source>
</evidence>
<feature type="domain" description="EamA" evidence="7">
    <location>
        <begin position="364"/>
        <end position="519"/>
    </location>
</feature>
<evidence type="ECO:0000256" key="6">
    <source>
        <dbReference type="SAM" id="Phobius"/>
    </source>
</evidence>
<evidence type="ECO:0000313" key="8">
    <source>
        <dbReference type="EMBL" id="KAL3803187.1"/>
    </source>
</evidence>
<dbReference type="SUPFAM" id="SSF103481">
    <property type="entry name" value="Multidrug resistance efflux transporter EmrE"/>
    <property type="match status" value="2"/>
</dbReference>
<feature type="transmembrane region" description="Helical" evidence="6">
    <location>
        <begin position="322"/>
        <end position="339"/>
    </location>
</feature>
<accession>A0ABD3QRW4</accession>
<dbReference type="AlphaFoldDB" id="A0ABD3QRW4"/>
<dbReference type="InterPro" id="IPR037185">
    <property type="entry name" value="EmrE-like"/>
</dbReference>
<evidence type="ECO:0000256" key="4">
    <source>
        <dbReference type="ARBA" id="ARBA00022989"/>
    </source>
</evidence>